<evidence type="ECO:0000313" key="5">
    <source>
        <dbReference type="Proteomes" id="UP000564948"/>
    </source>
</evidence>
<dbReference type="PANTHER" id="PTHR40389:SF3">
    <property type="entry name" value="IGE-BINDING PROTEIN"/>
    <property type="match status" value="1"/>
</dbReference>
<feature type="non-terminal residue" evidence="4">
    <location>
        <position position="1"/>
    </location>
</feature>
<dbReference type="SUPFAM" id="SSF47353">
    <property type="entry name" value="Retrovirus capsid dimerization domain-like"/>
    <property type="match status" value="1"/>
</dbReference>
<keyword evidence="5" id="KW-1185">Reference proteome</keyword>
<reference evidence="4 5" key="1">
    <citation type="submission" date="2019-09" db="EMBL/GenBank/DDBJ databases">
        <title>Bird 10,000 Genomes (B10K) Project - Family phase.</title>
        <authorList>
            <person name="Zhang G."/>
        </authorList>
    </citation>
    <scope>NUCLEOTIDE SEQUENCE [LARGE SCALE GENOMIC DNA]</scope>
    <source>
        <strain evidence="4">B10K-DU-029-40</strain>
        <tissue evidence="4">Muscle</tissue>
    </source>
</reference>
<dbReference type="EMBL" id="VZTD01003640">
    <property type="protein sequence ID" value="NXB21110.1"/>
    <property type="molecule type" value="Genomic_DNA"/>
</dbReference>
<sequence length="487" mass="52968">MDRQAAYELFKLFLKKRQVKGIDLDKDLHPLLDYAVSQGFFINPHTIHELGEWRRFGDKLWELVLEDDKPAKKMSKLWKVVQNEVLMVQAEKRAAEGVRVAQERNRDYATPSPTGSSAPNPPAFSVVQLPAAVPSAPLLPEVGETAHERGNPAPSQSPTPSPCPLGSEPVPGAEPDLAGALARERRDLWASIARHGMEGGDSDLVAAATANMDSLAFPVVYTPNPQGGLQAAISTLDWKVRAQLRATVGSFGVTSEPAKQMLDYLFNAHLLLPTDIRGLARLIYTPHQRLLFDAHWQEEALASVNTQRAQGDPLHGITLDELMGFGPYARIEAQVLSGPDRCREIMAVAKRAMDKIKTPGGTPAYMGIKQGREEPLGTFVDKLMEAITRARVPEYLHGSLLKQCVLQNGNSTTRTLITSMPGDWNIPALLEKAASIPQGSQAFLVEALQKIGEGLQEQARALQRQAETSQSQVMAALAPLQAAAAAG</sequence>
<dbReference type="AlphaFoldDB" id="A0A7K8C3J7"/>
<organism evidence="4 5">
    <name type="scientific">Rhagologus leucostigma</name>
    <dbReference type="NCBI Taxonomy" id="156170"/>
    <lineage>
        <taxon>Eukaryota</taxon>
        <taxon>Metazoa</taxon>
        <taxon>Chordata</taxon>
        <taxon>Craniata</taxon>
        <taxon>Vertebrata</taxon>
        <taxon>Euteleostomi</taxon>
        <taxon>Archelosauria</taxon>
        <taxon>Archosauria</taxon>
        <taxon>Dinosauria</taxon>
        <taxon>Saurischia</taxon>
        <taxon>Theropoda</taxon>
        <taxon>Coelurosauria</taxon>
        <taxon>Aves</taxon>
        <taxon>Neognathae</taxon>
        <taxon>Neoaves</taxon>
        <taxon>Telluraves</taxon>
        <taxon>Australaves</taxon>
        <taxon>Passeriformes</taxon>
        <taxon>Corvoidea</taxon>
        <taxon>Pachycephalidae</taxon>
        <taxon>Rhagologus</taxon>
    </lineage>
</organism>
<keyword evidence="1" id="KW-0175">Coiled coil</keyword>
<comment type="caution">
    <text evidence="4">The sequence shown here is derived from an EMBL/GenBank/DDBJ whole genome shotgun (WGS) entry which is preliminary data.</text>
</comment>
<feature type="compositionally biased region" description="Basic and acidic residues" evidence="2">
    <location>
        <begin position="96"/>
        <end position="107"/>
    </location>
</feature>
<dbReference type="GO" id="GO:0016032">
    <property type="term" value="P:viral process"/>
    <property type="evidence" value="ECO:0007669"/>
    <property type="project" value="InterPro"/>
</dbReference>
<dbReference type="InterPro" id="IPR045345">
    <property type="entry name" value="Gag_p24_C"/>
</dbReference>
<protein>
    <submittedName>
        <fullName evidence="4">GAK8 protein</fullName>
    </submittedName>
</protein>
<dbReference type="Gene3D" id="1.10.375.10">
    <property type="entry name" value="Human Immunodeficiency Virus Type 1 Capsid Protein"/>
    <property type="match status" value="1"/>
</dbReference>
<accession>A0A7K8C3J7</accession>
<dbReference type="InterPro" id="IPR008916">
    <property type="entry name" value="Retrov_capsid_C"/>
</dbReference>
<dbReference type="Pfam" id="PF00607">
    <property type="entry name" value="Gag_p24"/>
    <property type="match status" value="1"/>
</dbReference>
<dbReference type="InterPro" id="IPR008919">
    <property type="entry name" value="Retrov_capsid_N"/>
</dbReference>
<evidence type="ECO:0000256" key="1">
    <source>
        <dbReference type="SAM" id="Coils"/>
    </source>
</evidence>
<feature type="coiled-coil region" evidence="1">
    <location>
        <begin position="445"/>
        <end position="472"/>
    </location>
</feature>
<dbReference type="SUPFAM" id="SSF47943">
    <property type="entry name" value="Retrovirus capsid protein, N-terminal core domain"/>
    <property type="match status" value="1"/>
</dbReference>
<feature type="region of interest" description="Disordered" evidence="2">
    <location>
        <begin position="96"/>
        <end position="124"/>
    </location>
</feature>
<dbReference type="Proteomes" id="UP000564948">
    <property type="component" value="Unassembled WGS sequence"/>
</dbReference>
<gene>
    <name evidence="4" type="primary">Ervk8_1</name>
    <name evidence="4" type="ORF">RHALEU_R12104</name>
</gene>
<dbReference type="Pfam" id="PF19317">
    <property type="entry name" value="Gag_p24_C"/>
    <property type="match status" value="1"/>
</dbReference>
<name>A0A7K8C3J7_9CORV</name>
<evidence type="ECO:0000259" key="3">
    <source>
        <dbReference type="Pfam" id="PF19317"/>
    </source>
</evidence>
<evidence type="ECO:0000313" key="4">
    <source>
        <dbReference type="EMBL" id="NXB21110.1"/>
    </source>
</evidence>
<feature type="region of interest" description="Disordered" evidence="2">
    <location>
        <begin position="144"/>
        <end position="175"/>
    </location>
</feature>
<dbReference type="Gene3D" id="1.10.1200.30">
    <property type="match status" value="1"/>
</dbReference>
<proteinExistence type="predicted"/>
<dbReference type="InterPro" id="IPR050195">
    <property type="entry name" value="Primate_lentivir_Gag_pol-like"/>
</dbReference>
<evidence type="ECO:0000256" key="2">
    <source>
        <dbReference type="SAM" id="MobiDB-lite"/>
    </source>
</evidence>
<dbReference type="PANTHER" id="PTHR40389">
    <property type="entry name" value="ENDOGENOUS RETROVIRUS GROUP K MEMBER 24 GAG POLYPROTEIN-RELATED"/>
    <property type="match status" value="1"/>
</dbReference>
<feature type="domain" description="Retroviral nucleocapsid Gag protein p24 C-terminal" evidence="3">
    <location>
        <begin position="363"/>
        <end position="420"/>
    </location>
</feature>
<feature type="non-terminal residue" evidence="4">
    <location>
        <position position="487"/>
    </location>
</feature>